<sequence>MKRLLFSLVVFTTLAGNAQTKKVTHSDFKTSFKEVYYALKSNDKIREGEYKAYNTVASSSSLLVQGYYHENQKDSVWTYYSASKVVAQGQYKDGKKVGVWIGYTRGFSRLEYNFDTNELANYVPTMLDSAQQFNVIKPAGLDTVLDRAPIYINGIATLNRVIQETIRYLSLALSERKQGEVIVTFTIDENGSPGNYTVKKKVGFGMDDAALNAVQKVNGEWVPAVIKGKRVAVECEIPILFAMSTGETIYARANQIVILVMGITSVKY</sequence>
<feature type="domain" description="TonB C-terminal" evidence="10">
    <location>
        <begin position="153"/>
        <end position="250"/>
    </location>
</feature>
<evidence type="ECO:0000256" key="5">
    <source>
        <dbReference type="ARBA" id="ARBA00022519"/>
    </source>
</evidence>
<keyword evidence="8" id="KW-1133">Transmembrane helix</keyword>
<dbReference type="InterPro" id="IPR051045">
    <property type="entry name" value="TonB-dependent_transducer"/>
</dbReference>
<dbReference type="EMBL" id="JBHTIA010000012">
    <property type="protein sequence ID" value="MFD0766422.1"/>
    <property type="molecule type" value="Genomic_DNA"/>
</dbReference>
<dbReference type="InterPro" id="IPR006260">
    <property type="entry name" value="TonB/TolA_C"/>
</dbReference>
<dbReference type="Gene3D" id="3.30.1150.10">
    <property type="match status" value="1"/>
</dbReference>
<comment type="similarity">
    <text evidence="2">Belongs to the TonB family.</text>
</comment>
<evidence type="ECO:0000256" key="1">
    <source>
        <dbReference type="ARBA" id="ARBA00004383"/>
    </source>
</evidence>
<evidence type="ECO:0000256" key="7">
    <source>
        <dbReference type="ARBA" id="ARBA00022927"/>
    </source>
</evidence>
<dbReference type="Pfam" id="PF03544">
    <property type="entry name" value="TonB_C"/>
    <property type="match status" value="1"/>
</dbReference>
<protein>
    <submittedName>
        <fullName evidence="11">TonB family protein</fullName>
    </submittedName>
</protein>
<evidence type="ECO:0000259" key="10">
    <source>
        <dbReference type="PROSITE" id="PS52015"/>
    </source>
</evidence>
<proteinExistence type="inferred from homology"/>
<gene>
    <name evidence="11" type="ORF">ACFQZI_16285</name>
</gene>
<comment type="subcellular location">
    <subcellularLocation>
        <location evidence="1">Cell inner membrane</location>
        <topology evidence="1">Single-pass membrane protein</topology>
        <orientation evidence="1">Periplasmic side</orientation>
    </subcellularLocation>
</comment>
<dbReference type="RefSeq" id="WP_377144318.1">
    <property type="nucleotide sequence ID" value="NZ_JBHTIA010000012.1"/>
</dbReference>
<dbReference type="InterPro" id="IPR037682">
    <property type="entry name" value="TonB_C"/>
</dbReference>
<keyword evidence="12" id="KW-1185">Reference proteome</keyword>
<evidence type="ECO:0000256" key="8">
    <source>
        <dbReference type="ARBA" id="ARBA00022989"/>
    </source>
</evidence>
<evidence type="ECO:0000313" key="12">
    <source>
        <dbReference type="Proteomes" id="UP001597073"/>
    </source>
</evidence>
<keyword evidence="4" id="KW-1003">Cell membrane</keyword>
<keyword evidence="9" id="KW-0472">Membrane</keyword>
<evidence type="ECO:0000256" key="9">
    <source>
        <dbReference type="ARBA" id="ARBA00023136"/>
    </source>
</evidence>
<evidence type="ECO:0000256" key="3">
    <source>
        <dbReference type="ARBA" id="ARBA00022448"/>
    </source>
</evidence>
<accession>A0ABW2ZJS9</accession>
<keyword evidence="6" id="KW-0812">Transmembrane</keyword>
<keyword evidence="5" id="KW-0997">Cell inner membrane</keyword>
<dbReference type="Proteomes" id="UP001597073">
    <property type="component" value="Unassembled WGS sequence"/>
</dbReference>
<keyword evidence="7" id="KW-0653">Protein transport</keyword>
<dbReference type="PANTHER" id="PTHR33446">
    <property type="entry name" value="PROTEIN TONB-RELATED"/>
    <property type="match status" value="1"/>
</dbReference>
<evidence type="ECO:0000256" key="6">
    <source>
        <dbReference type="ARBA" id="ARBA00022692"/>
    </source>
</evidence>
<dbReference type="Gene3D" id="2.20.110.10">
    <property type="entry name" value="Histone H3 K4-specific methyltransferase SET7/9 N-terminal domain"/>
    <property type="match status" value="1"/>
</dbReference>
<dbReference type="SUPFAM" id="SSF74653">
    <property type="entry name" value="TolA/TonB C-terminal domain"/>
    <property type="match status" value="1"/>
</dbReference>
<organism evidence="11 12">
    <name type="scientific">Mucilaginibacter lutimaris</name>
    <dbReference type="NCBI Taxonomy" id="931629"/>
    <lineage>
        <taxon>Bacteria</taxon>
        <taxon>Pseudomonadati</taxon>
        <taxon>Bacteroidota</taxon>
        <taxon>Sphingobacteriia</taxon>
        <taxon>Sphingobacteriales</taxon>
        <taxon>Sphingobacteriaceae</taxon>
        <taxon>Mucilaginibacter</taxon>
    </lineage>
</organism>
<dbReference type="PROSITE" id="PS52015">
    <property type="entry name" value="TONB_CTD"/>
    <property type="match status" value="1"/>
</dbReference>
<evidence type="ECO:0000256" key="2">
    <source>
        <dbReference type="ARBA" id="ARBA00006555"/>
    </source>
</evidence>
<evidence type="ECO:0000313" key="11">
    <source>
        <dbReference type="EMBL" id="MFD0766422.1"/>
    </source>
</evidence>
<dbReference type="SUPFAM" id="SSF82185">
    <property type="entry name" value="Histone H3 K4-specific methyltransferase SET7/9 N-terminal domain"/>
    <property type="match status" value="1"/>
</dbReference>
<reference evidence="12" key="1">
    <citation type="journal article" date="2019" name="Int. J. Syst. Evol. Microbiol.">
        <title>The Global Catalogue of Microorganisms (GCM) 10K type strain sequencing project: providing services to taxonomists for standard genome sequencing and annotation.</title>
        <authorList>
            <consortium name="The Broad Institute Genomics Platform"/>
            <consortium name="The Broad Institute Genome Sequencing Center for Infectious Disease"/>
            <person name="Wu L."/>
            <person name="Ma J."/>
        </authorList>
    </citation>
    <scope>NUCLEOTIDE SEQUENCE [LARGE SCALE GENOMIC DNA]</scope>
    <source>
        <strain evidence="12">CCUG 60742</strain>
    </source>
</reference>
<name>A0ABW2ZJS9_9SPHI</name>
<keyword evidence="3" id="KW-0813">Transport</keyword>
<dbReference type="NCBIfam" id="TIGR01352">
    <property type="entry name" value="tonB_Cterm"/>
    <property type="match status" value="1"/>
</dbReference>
<evidence type="ECO:0000256" key="4">
    <source>
        <dbReference type="ARBA" id="ARBA00022475"/>
    </source>
</evidence>
<comment type="caution">
    <text evidence="11">The sequence shown here is derived from an EMBL/GenBank/DDBJ whole genome shotgun (WGS) entry which is preliminary data.</text>
</comment>